<feature type="chain" id="PRO_5005574630" evidence="1">
    <location>
        <begin position="23"/>
        <end position="131"/>
    </location>
</feature>
<gene>
    <name evidence="2" type="ORF">WH47_11441</name>
</gene>
<proteinExistence type="predicted"/>
<dbReference type="Proteomes" id="UP000053825">
    <property type="component" value="Unassembled WGS sequence"/>
</dbReference>
<protein>
    <submittedName>
        <fullName evidence="2">Uncharacterized protein</fullName>
    </submittedName>
</protein>
<evidence type="ECO:0000313" key="2">
    <source>
        <dbReference type="EMBL" id="KOC59255.1"/>
    </source>
</evidence>
<organism evidence="2 3">
    <name type="scientific">Habropoda laboriosa</name>
    <dbReference type="NCBI Taxonomy" id="597456"/>
    <lineage>
        <taxon>Eukaryota</taxon>
        <taxon>Metazoa</taxon>
        <taxon>Ecdysozoa</taxon>
        <taxon>Arthropoda</taxon>
        <taxon>Hexapoda</taxon>
        <taxon>Insecta</taxon>
        <taxon>Pterygota</taxon>
        <taxon>Neoptera</taxon>
        <taxon>Endopterygota</taxon>
        <taxon>Hymenoptera</taxon>
        <taxon>Apocrita</taxon>
        <taxon>Aculeata</taxon>
        <taxon>Apoidea</taxon>
        <taxon>Anthophila</taxon>
        <taxon>Apidae</taxon>
        <taxon>Habropoda</taxon>
    </lineage>
</organism>
<evidence type="ECO:0000256" key="1">
    <source>
        <dbReference type="SAM" id="SignalP"/>
    </source>
</evidence>
<dbReference type="EMBL" id="KQ414934">
    <property type="protein sequence ID" value="KOC59255.1"/>
    <property type="molecule type" value="Genomic_DNA"/>
</dbReference>
<feature type="signal peptide" evidence="1">
    <location>
        <begin position="1"/>
        <end position="22"/>
    </location>
</feature>
<reference evidence="2 3" key="1">
    <citation type="submission" date="2015-07" db="EMBL/GenBank/DDBJ databases">
        <title>The genome of Habropoda laboriosa.</title>
        <authorList>
            <person name="Pan H."/>
            <person name="Kapheim K."/>
        </authorList>
    </citation>
    <scope>NUCLEOTIDE SEQUENCE [LARGE SCALE GENOMIC DNA]</scope>
    <source>
        <strain evidence="2">0110345459</strain>
    </source>
</reference>
<name>A0A0L7QKZ2_9HYME</name>
<keyword evidence="1" id="KW-0732">Signal</keyword>
<sequence>VVLVQRCMIILAILLCYFHVRSESVDCELYPFHRTCRGTMSRKRAMFPTVYGSGCDGNKGNLNCIREFEERRRIPYIPLSKSKLIIALLDDDLQKDITRSVRHKLRNDQMDERKSALMENFLSELESSDAY</sequence>
<evidence type="ECO:0000313" key="3">
    <source>
        <dbReference type="Proteomes" id="UP000053825"/>
    </source>
</evidence>
<feature type="non-terminal residue" evidence="2">
    <location>
        <position position="1"/>
    </location>
</feature>
<dbReference type="AlphaFoldDB" id="A0A0L7QKZ2"/>
<dbReference type="OrthoDB" id="7666627at2759"/>
<keyword evidence="3" id="KW-1185">Reference proteome</keyword>
<accession>A0A0L7QKZ2</accession>